<organism evidence="10 11">
    <name type="scientific">Helobdella robusta</name>
    <name type="common">Californian leech</name>
    <dbReference type="NCBI Taxonomy" id="6412"/>
    <lineage>
        <taxon>Eukaryota</taxon>
        <taxon>Metazoa</taxon>
        <taxon>Spiralia</taxon>
        <taxon>Lophotrochozoa</taxon>
        <taxon>Annelida</taxon>
        <taxon>Clitellata</taxon>
        <taxon>Hirudinea</taxon>
        <taxon>Rhynchobdellida</taxon>
        <taxon>Glossiphoniidae</taxon>
        <taxon>Helobdella</taxon>
    </lineage>
</organism>
<evidence type="ECO:0000313" key="11">
    <source>
        <dbReference type="Proteomes" id="UP000015101"/>
    </source>
</evidence>
<keyword evidence="11" id="KW-1185">Reference proteome</keyword>
<evidence type="ECO:0000313" key="10">
    <source>
        <dbReference type="EnsemblMetazoa" id="HelroP170175"/>
    </source>
</evidence>
<dbReference type="eggNOG" id="ENOG502QQ2S">
    <property type="taxonomic scope" value="Eukaryota"/>
</dbReference>
<reference evidence="11" key="1">
    <citation type="submission" date="2012-12" db="EMBL/GenBank/DDBJ databases">
        <authorList>
            <person name="Hellsten U."/>
            <person name="Grimwood J."/>
            <person name="Chapman J.A."/>
            <person name="Shapiro H."/>
            <person name="Aerts A."/>
            <person name="Otillar R.P."/>
            <person name="Terry A.Y."/>
            <person name="Boore J.L."/>
            <person name="Simakov O."/>
            <person name="Marletaz F."/>
            <person name="Cho S.-J."/>
            <person name="Edsinger-Gonzales E."/>
            <person name="Havlak P."/>
            <person name="Kuo D.-H."/>
            <person name="Larsson T."/>
            <person name="Lv J."/>
            <person name="Arendt D."/>
            <person name="Savage R."/>
            <person name="Osoegawa K."/>
            <person name="de Jong P."/>
            <person name="Lindberg D.R."/>
            <person name="Seaver E.C."/>
            <person name="Weisblat D.A."/>
            <person name="Putnam N.H."/>
            <person name="Grigoriev I.V."/>
            <person name="Rokhsar D.S."/>
        </authorList>
    </citation>
    <scope>NUCLEOTIDE SEQUENCE</scope>
</reference>
<feature type="domain" description="GRIP" evidence="8">
    <location>
        <begin position="719"/>
        <end position="769"/>
    </location>
</feature>
<dbReference type="HOGENOM" id="CLU_020679_0_0_1"/>
<evidence type="ECO:0000313" key="9">
    <source>
        <dbReference type="EMBL" id="ESO07648.1"/>
    </source>
</evidence>
<dbReference type="PANTHER" id="PTHR23157">
    <property type="entry name" value="GRIP AND COILED-COIL DOMAIN-CONTAINING PROTEIN 1"/>
    <property type="match status" value="1"/>
</dbReference>
<evidence type="ECO:0000256" key="2">
    <source>
        <dbReference type="ARBA" id="ARBA00004496"/>
    </source>
</evidence>
<dbReference type="CTD" id="20203109"/>
<dbReference type="InParanoid" id="T1F2R0"/>
<dbReference type="KEGG" id="hro:HELRODRAFT_170175"/>
<dbReference type="Pfam" id="PF01465">
    <property type="entry name" value="GRIP"/>
    <property type="match status" value="1"/>
</dbReference>
<feature type="compositionally biased region" description="Polar residues" evidence="7">
    <location>
        <begin position="52"/>
        <end position="67"/>
    </location>
</feature>
<evidence type="ECO:0000259" key="8">
    <source>
        <dbReference type="PROSITE" id="PS50913"/>
    </source>
</evidence>
<dbReference type="STRING" id="6412.T1F2R0"/>
<keyword evidence="5" id="KW-0472">Membrane</keyword>
<evidence type="ECO:0000256" key="4">
    <source>
        <dbReference type="ARBA" id="ARBA00023054"/>
    </source>
</evidence>
<keyword evidence="3" id="KW-0963">Cytoplasm</keyword>
<dbReference type="EMBL" id="KB096183">
    <property type="protein sequence ID" value="ESO07648.1"/>
    <property type="molecule type" value="Genomic_DNA"/>
</dbReference>
<dbReference type="GO" id="GO:0005794">
    <property type="term" value="C:Golgi apparatus"/>
    <property type="evidence" value="ECO:0000318"/>
    <property type="project" value="GO_Central"/>
</dbReference>
<dbReference type="InterPro" id="IPR000237">
    <property type="entry name" value="GRIP_dom"/>
</dbReference>
<feature type="coiled-coil region" evidence="6">
    <location>
        <begin position="142"/>
        <end position="215"/>
    </location>
</feature>
<dbReference type="Gene3D" id="1.10.220.60">
    <property type="entry name" value="GRIP domain"/>
    <property type="match status" value="1"/>
</dbReference>
<feature type="coiled-coil region" evidence="6">
    <location>
        <begin position="659"/>
        <end position="693"/>
    </location>
</feature>
<reference evidence="9 11" key="2">
    <citation type="journal article" date="2013" name="Nature">
        <title>Insights into bilaterian evolution from three spiralian genomes.</title>
        <authorList>
            <person name="Simakov O."/>
            <person name="Marletaz F."/>
            <person name="Cho S.J."/>
            <person name="Edsinger-Gonzales E."/>
            <person name="Havlak P."/>
            <person name="Hellsten U."/>
            <person name="Kuo D.H."/>
            <person name="Larsson T."/>
            <person name="Lv J."/>
            <person name="Arendt D."/>
            <person name="Savage R."/>
            <person name="Osoegawa K."/>
            <person name="de Jong P."/>
            <person name="Grimwood J."/>
            <person name="Chapman J.A."/>
            <person name="Shapiro H."/>
            <person name="Aerts A."/>
            <person name="Otillar R.P."/>
            <person name="Terry A.Y."/>
            <person name="Boore J.L."/>
            <person name="Grigoriev I.V."/>
            <person name="Lindberg D.R."/>
            <person name="Seaver E.C."/>
            <person name="Weisblat D.A."/>
            <person name="Putnam N.H."/>
            <person name="Rokhsar D.S."/>
        </authorList>
    </citation>
    <scope>NUCLEOTIDE SEQUENCE</scope>
</reference>
<feature type="coiled-coil region" evidence="6">
    <location>
        <begin position="447"/>
        <end position="505"/>
    </location>
</feature>
<protein>
    <recommendedName>
        <fullName evidence="8">GRIP domain-containing protein</fullName>
    </recommendedName>
</protein>
<feature type="region of interest" description="Disordered" evidence="7">
    <location>
        <begin position="52"/>
        <end position="108"/>
    </location>
</feature>
<feature type="coiled-coil region" evidence="6">
    <location>
        <begin position="532"/>
        <end position="559"/>
    </location>
</feature>
<dbReference type="EnsemblMetazoa" id="HelroT170175">
    <property type="protein sequence ID" value="HelroP170175"/>
    <property type="gene ID" value="HelroG170175"/>
</dbReference>
<gene>
    <name evidence="10" type="primary">20203109</name>
    <name evidence="9" type="ORF">HELRODRAFT_170175</name>
</gene>
<dbReference type="PROSITE" id="PS50913">
    <property type="entry name" value="GRIP"/>
    <property type="match status" value="1"/>
</dbReference>
<comment type="subcellular location">
    <subcellularLocation>
        <location evidence="2">Cytoplasm</location>
    </subcellularLocation>
    <subcellularLocation>
        <location evidence="1">Endomembrane system</location>
        <topology evidence="1">Peripheral membrane protein</topology>
    </subcellularLocation>
</comment>
<reference evidence="10" key="3">
    <citation type="submission" date="2015-06" db="UniProtKB">
        <authorList>
            <consortium name="EnsemblMetazoa"/>
        </authorList>
    </citation>
    <scope>IDENTIFICATION</scope>
</reference>
<name>T1F2R0_HELRO</name>
<dbReference type="SMART" id="SM00755">
    <property type="entry name" value="Grip"/>
    <property type="match status" value="1"/>
</dbReference>
<evidence type="ECO:0000256" key="6">
    <source>
        <dbReference type="SAM" id="Coils"/>
    </source>
</evidence>
<dbReference type="InterPro" id="IPR051952">
    <property type="entry name" value="Golgi-autophagy_related"/>
</dbReference>
<feature type="compositionally biased region" description="Polar residues" evidence="7">
    <location>
        <begin position="95"/>
        <end position="108"/>
    </location>
</feature>
<dbReference type="EMBL" id="AMQM01003486">
    <property type="status" value="NOT_ANNOTATED_CDS"/>
    <property type="molecule type" value="Genomic_DNA"/>
</dbReference>
<feature type="coiled-coil region" evidence="6">
    <location>
        <begin position="264"/>
        <end position="390"/>
    </location>
</feature>
<dbReference type="OrthoDB" id="9898580at2759"/>
<evidence type="ECO:0000256" key="1">
    <source>
        <dbReference type="ARBA" id="ARBA00004184"/>
    </source>
</evidence>
<evidence type="ECO:0000256" key="5">
    <source>
        <dbReference type="ARBA" id="ARBA00023136"/>
    </source>
</evidence>
<accession>T1F2R0</accession>
<dbReference type="OMA" id="AEMQAIN"/>
<dbReference type="FunCoup" id="T1F2R0">
    <property type="interactions" value="860"/>
</dbReference>
<evidence type="ECO:0000256" key="3">
    <source>
        <dbReference type="ARBA" id="ARBA00022490"/>
    </source>
</evidence>
<evidence type="ECO:0000256" key="7">
    <source>
        <dbReference type="SAM" id="MobiDB-lite"/>
    </source>
</evidence>
<dbReference type="GeneID" id="20203109"/>
<dbReference type="PANTHER" id="PTHR23157:SF25">
    <property type="entry name" value="GRIP AND COILED-COIL DOMAIN-CONTAINING PROTEIN 1"/>
    <property type="match status" value="1"/>
</dbReference>
<dbReference type="RefSeq" id="XP_009014259.1">
    <property type="nucleotide sequence ID" value="XM_009016011.1"/>
</dbReference>
<dbReference type="AlphaFoldDB" id="T1F2R0"/>
<proteinExistence type="predicted"/>
<keyword evidence="4 6" id="KW-0175">Coiled coil</keyword>
<dbReference type="Proteomes" id="UP000015101">
    <property type="component" value="Unassembled WGS sequence"/>
</dbReference>
<sequence length="782" mass="90660">MERSKFDSFQRTIDEQNKKIETYKSKLKDVVQAYKDLMKEKEALEATVTTIKSLQQPQSATEANNAKSVHAEDNTENVSKVSACEKSNSDEIEESTSAATDAQSGTQNSDANIYQKIDVLTSSLLTVTQQKSKVEANFIAERKHFKQVLEDKEKEVNNLLEQIQRLEGSSSEWRKKLRQQQQEHEKQQNDCSLMMKELQTMINMQKIEIMRLDSQQHHIPNPCKKFILQHYIEAAICIQQRVLTHVEDVKLTSDEKQKSTTAYLNILENKEKSLKVELDEANKKLKETYIKLTEPTAKIAVLEQRVIEAEERESKQKKMDEKKIEELESKIKEISNLSERRVASLEESVRQLSESLGDVEKERRNDQLIIEKLKDRILKLDQENVALMNISKAVAKAVDNTDDDDNSDTTSSEELFNTVQSLVRKLKNRKFDLSALQDIVSNDQDLHLKCKQQYEQLQEDYERYKLRAQSVLKTKSKESNSDQELINLKRQMSEMREKQAKLIATIDSKEMLLNKKEESQINIINTLEAKHKNEISRINADHQQKVSDLEHEIRKQRDRTISMLADKDQEINELKMRISTPGNARSVKEVSPIPFINNSYANKFANVQETYSLPMDESSEVGASSATNEEPADFNYTHAIKELFSRSSFVSGNENTSSLLHFAQEKAKMEIEIANLRKQKHDVEQKARETFCELTLEKQEYQNKLSDMMEFVRKTERDNNRENANMEYLKNVVYQYIICKDGSSRHRMFNAISTILQFSPVEKQTVLSKKGWLLYQQNLHST</sequence>